<evidence type="ECO:0000313" key="9">
    <source>
        <dbReference type="EMBL" id="QCD47809.1"/>
    </source>
</evidence>
<dbReference type="AlphaFoldDB" id="A0A6G5QQA3"/>
<name>A0A6G5QQA3_CAMRE</name>
<dbReference type="InterPro" id="IPR051829">
    <property type="entry name" value="Multiheme_Cytochr_ET"/>
</dbReference>
<keyword evidence="1" id="KW-0813">Transport</keyword>
<dbReference type="PANTHER" id="PTHR35038">
    <property type="entry name" value="DISSIMILATORY SULFITE REDUCTASE SIRA"/>
    <property type="match status" value="1"/>
</dbReference>
<evidence type="ECO:0000256" key="3">
    <source>
        <dbReference type="ARBA" id="ARBA00022723"/>
    </source>
</evidence>
<evidence type="ECO:0000313" key="10">
    <source>
        <dbReference type="Proteomes" id="UP000502377"/>
    </source>
</evidence>
<keyword evidence="5" id="KW-0249">Electron transport</keyword>
<evidence type="ECO:0000256" key="1">
    <source>
        <dbReference type="ARBA" id="ARBA00022448"/>
    </source>
</evidence>
<evidence type="ECO:0000256" key="2">
    <source>
        <dbReference type="ARBA" id="ARBA00022617"/>
    </source>
</evidence>
<evidence type="ECO:0000256" key="5">
    <source>
        <dbReference type="ARBA" id="ARBA00022982"/>
    </source>
</evidence>
<evidence type="ECO:0008006" key="11">
    <source>
        <dbReference type="Google" id="ProtNLM"/>
    </source>
</evidence>
<dbReference type="Gene3D" id="1.10.3820.10">
    <property type="entry name" value="Di-heme elbow motif domain"/>
    <property type="match status" value="1"/>
</dbReference>
<accession>A0A6G5QQA3</accession>
<dbReference type="SUPFAM" id="SSF48695">
    <property type="entry name" value="Multiheme cytochromes"/>
    <property type="match status" value="1"/>
</dbReference>
<keyword evidence="2" id="KW-0349">Heme</keyword>
<dbReference type="EMBL" id="CP012543">
    <property type="protein sequence ID" value="QCD47809.1"/>
    <property type="molecule type" value="Genomic_DNA"/>
</dbReference>
<dbReference type="PANTHER" id="PTHR35038:SF8">
    <property type="entry name" value="C-TYPE POLYHEME CYTOCHROME OMCC"/>
    <property type="match status" value="1"/>
</dbReference>
<feature type="region of interest" description="Disordered" evidence="7">
    <location>
        <begin position="715"/>
        <end position="737"/>
    </location>
</feature>
<dbReference type="GO" id="GO:0016491">
    <property type="term" value="F:oxidoreductase activity"/>
    <property type="evidence" value="ECO:0007669"/>
    <property type="project" value="TreeGrafter"/>
</dbReference>
<dbReference type="InterPro" id="IPR036280">
    <property type="entry name" value="Multihaem_cyt_sf"/>
</dbReference>
<keyword evidence="4 8" id="KW-0732">Signal</keyword>
<evidence type="ECO:0000256" key="7">
    <source>
        <dbReference type="SAM" id="MobiDB-lite"/>
    </source>
</evidence>
<proteinExistence type="predicted"/>
<dbReference type="KEGG" id="crx:CRECT_2210"/>
<dbReference type="Proteomes" id="UP000502377">
    <property type="component" value="Chromosome"/>
</dbReference>
<feature type="chain" id="PRO_5026061045" description="Cytochrome c family protein" evidence="8">
    <location>
        <begin position="27"/>
        <end position="753"/>
    </location>
</feature>
<dbReference type="GO" id="GO:0046872">
    <property type="term" value="F:metal ion binding"/>
    <property type="evidence" value="ECO:0007669"/>
    <property type="project" value="UniProtKB-KW"/>
</dbReference>
<keyword evidence="3" id="KW-0479">Metal-binding</keyword>
<evidence type="ECO:0000256" key="8">
    <source>
        <dbReference type="SAM" id="SignalP"/>
    </source>
</evidence>
<evidence type="ECO:0000256" key="6">
    <source>
        <dbReference type="ARBA" id="ARBA00023004"/>
    </source>
</evidence>
<protein>
    <recommendedName>
        <fullName evidence="11">Cytochrome c family protein</fullName>
    </recommendedName>
</protein>
<evidence type="ECO:0000256" key="4">
    <source>
        <dbReference type="ARBA" id="ARBA00022729"/>
    </source>
</evidence>
<dbReference type="RefSeq" id="WP_002945909.1">
    <property type="nucleotide sequence ID" value="NZ_CP012543.1"/>
</dbReference>
<gene>
    <name evidence="9" type="ORF">CRECT_2210</name>
</gene>
<reference evidence="9 10" key="1">
    <citation type="submission" date="2016-07" db="EMBL/GenBank/DDBJ databases">
        <title>Comparative genomics of the Campylobacter concisus group.</title>
        <authorList>
            <person name="Miller W.G."/>
            <person name="Yee E."/>
            <person name="Chapman M.H."/>
            <person name="Huynh S."/>
            <person name="Bono J.L."/>
            <person name="On S.L.W."/>
            <person name="StLeger J."/>
            <person name="Foster G."/>
            <person name="Parker C.T."/>
        </authorList>
    </citation>
    <scope>NUCLEOTIDE SEQUENCE [LARGE SCALE GENOMIC DNA]</scope>
    <source>
        <strain evidence="9 10">ATCC 33238</strain>
    </source>
</reference>
<dbReference type="Gene3D" id="1.10.1130.10">
    <property type="entry name" value="Flavocytochrome C3, Chain A"/>
    <property type="match status" value="1"/>
</dbReference>
<sequence>MRHLKFNAKLALACFMFMLGAAFASADFPAPKKACLACHEGIEPFTAHDTQMAQQIYALGASVGDPNGCVVCHGGNPKELKNAAKAHSGAPKGNLLDFFTPAAGGLSVIDKTCGACHAEQTSSIAKSMMSTDAGKIKVITYGWGLDNEDFKHRYANHHTIDKDGFEPIYGSEIYKSYIKELAAQHKDQFPSELKSIPKTNFAALNNKPEEAVYDYLRNCNACHLMSKGKQQRGHYRGLGCSACHVPYGVEGFYEGGDKAIDKTKPGHMLVHSMQGTRNSKVKVNDGEYSGIQISTCNACHSSGRRVSLQYQGLFPVDRGGAYIPFDDHGKLQQPNATYLYKHIKEDVHYKAGMLCQDCHTSPDMHGNGNIGTVALGDVEVECQDCHGTPNKYPWELKLGVGDELLNAADTKDANLKEMLLKDTPRGLAQEPMGVTQNYATNYDKKDGYLVSARGNAFGNVVKDGDKVILHSASGKDLEVPILKDIEKKGAWKNQQGRLAMVGAAKHLETMECYACHATWASSYYGYDYSIDFSNGQKMIDWVASAGKIGKNGTPADFDGKSFIMQKGGSAGDYSHARFEEPILGINGEGRVTPLVGVIQTVGTVIDEKGKVLLLNNVAKRKDGMLTIDMQPLNPHTSTREVRECNECHQNTKTMGFGIRMGEFDATPGEPKFMGIKDANGTMLSKHYNVQINAIKNLHTGDFMQILDKDGKQKMRVDSHFEKSSPLSKEQIESLKKDNYLEQAQQNLKKLDAK</sequence>
<organism evidence="9 10">
    <name type="scientific">Campylobacter rectus</name>
    <name type="common">Wolinella recta</name>
    <dbReference type="NCBI Taxonomy" id="203"/>
    <lineage>
        <taxon>Bacteria</taxon>
        <taxon>Pseudomonadati</taxon>
        <taxon>Campylobacterota</taxon>
        <taxon>Epsilonproteobacteria</taxon>
        <taxon>Campylobacterales</taxon>
        <taxon>Campylobacteraceae</taxon>
        <taxon>Campylobacter</taxon>
    </lineage>
</organism>
<feature type="signal peptide" evidence="8">
    <location>
        <begin position="1"/>
        <end position="26"/>
    </location>
</feature>
<dbReference type="InterPro" id="IPR038266">
    <property type="entry name" value="NapC/NirT_cytc_sf"/>
</dbReference>
<keyword evidence="6" id="KW-0408">Iron</keyword>